<accession>A0AAD6WNH8</accession>
<evidence type="ECO:0000256" key="1">
    <source>
        <dbReference type="SAM" id="MobiDB-lite"/>
    </source>
</evidence>
<evidence type="ECO:0000313" key="3">
    <source>
        <dbReference type="Proteomes" id="UP001218188"/>
    </source>
</evidence>
<proteinExistence type="predicted"/>
<comment type="caution">
    <text evidence="2">The sequence shown here is derived from an EMBL/GenBank/DDBJ whole genome shotgun (WGS) entry which is preliminary data.</text>
</comment>
<sequence length="368" mass="38802">MVDAREHKEAAYPWILVYAGAAGAVDVGMPGRCSGARTGVGPGQKPAGAGCRGTAGVKLEILAVRVGEMSLDDGEPLIRWIEVRGCGCKRSGAGGCRIDHGGRAKPGIVGEVQEGAGGGHKRSGAGECRKSAVRGAGAQLEVKGPAGAGSSVVDAQRQRGPRSCRGCGVRAGGCKQEGQEECARKFEPKRGTRGLECGEAAHAHLAQFGITYGVRPKCHRDAEGLGSQMKSAQNGKYSHPARALRAPTLKPRDNAAVRSTTAHALLPPEKDTPELRPYIWKVDSWYGRRKIPKAVRSNLQTSLSSSSRHASFDVSPMARFAEEPVESSLQIVLSPNIEPELRDWIAANAGAGGPSLIWMSQEQAMSML</sequence>
<dbReference type="EMBL" id="JARJCM010000241">
    <property type="protein sequence ID" value="KAJ7021113.1"/>
    <property type="molecule type" value="Genomic_DNA"/>
</dbReference>
<reference evidence="2" key="1">
    <citation type="submission" date="2023-03" db="EMBL/GenBank/DDBJ databases">
        <title>Massive genome expansion in bonnet fungi (Mycena s.s.) driven by repeated elements and novel gene families across ecological guilds.</title>
        <authorList>
            <consortium name="Lawrence Berkeley National Laboratory"/>
            <person name="Harder C.B."/>
            <person name="Miyauchi S."/>
            <person name="Viragh M."/>
            <person name="Kuo A."/>
            <person name="Thoen E."/>
            <person name="Andreopoulos B."/>
            <person name="Lu D."/>
            <person name="Skrede I."/>
            <person name="Drula E."/>
            <person name="Henrissat B."/>
            <person name="Morin E."/>
            <person name="Kohler A."/>
            <person name="Barry K."/>
            <person name="LaButti K."/>
            <person name="Morin E."/>
            <person name="Salamov A."/>
            <person name="Lipzen A."/>
            <person name="Mereny Z."/>
            <person name="Hegedus B."/>
            <person name="Baldrian P."/>
            <person name="Stursova M."/>
            <person name="Weitz H."/>
            <person name="Taylor A."/>
            <person name="Grigoriev I.V."/>
            <person name="Nagy L.G."/>
            <person name="Martin F."/>
            <person name="Kauserud H."/>
        </authorList>
    </citation>
    <scope>NUCLEOTIDE SEQUENCE</scope>
    <source>
        <strain evidence="2">CBHHK200</strain>
    </source>
</reference>
<organism evidence="2 3">
    <name type="scientific">Mycena alexandri</name>
    <dbReference type="NCBI Taxonomy" id="1745969"/>
    <lineage>
        <taxon>Eukaryota</taxon>
        <taxon>Fungi</taxon>
        <taxon>Dikarya</taxon>
        <taxon>Basidiomycota</taxon>
        <taxon>Agaricomycotina</taxon>
        <taxon>Agaricomycetes</taxon>
        <taxon>Agaricomycetidae</taxon>
        <taxon>Agaricales</taxon>
        <taxon>Marasmiineae</taxon>
        <taxon>Mycenaceae</taxon>
        <taxon>Mycena</taxon>
    </lineage>
</organism>
<keyword evidence="3" id="KW-1185">Reference proteome</keyword>
<dbReference type="Proteomes" id="UP001218188">
    <property type="component" value="Unassembled WGS sequence"/>
</dbReference>
<gene>
    <name evidence="2" type="ORF">C8F04DRAFT_1195794</name>
</gene>
<evidence type="ECO:0000313" key="2">
    <source>
        <dbReference type="EMBL" id="KAJ7021113.1"/>
    </source>
</evidence>
<name>A0AAD6WNH8_9AGAR</name>
<protein>
    <submittedName>
        <fullName evidence="2">Uncharacterized protein</fullName>
    </submittedName>
</protein>
<feature type="region of interest" description="Disordered" evidence="1">
    <location>
        <begin position="107"/>
        <end position="126"/>
    </location>
</feature>
<dbReference type="AlphaFoldDB" id="A0AAD6WNH8"/>